<reference evidence="8 9" key="1">
    <citation type="submission" date="2020-08" db="EMBL/GenBank/DDBJ databases">
        <title>Genomic Encyclopedia of Type Strains, Phase III (KMG-III): the genomes of soil and plant-associated and newly described type strains.</title>
        <authorList>
            <person name="Whitman W."/>
        </authorList>
    </citation>
    <scope>NUCLEOTIDE SEQUENCE [LARGE SCALE GENOMIC DNA]</scope>
    <source>
        <strain evidence="8 9">CECT 8712</strain>
    </source>
</reference>
<dbReference type="InterPro" id="IPR036390">
    <property type="entry name" value="WH_DNA-bd_sf"/>
</dbReference>
<dbReference type="SUPFAM" id="SSF46785">
    <property type="entry name" value="Winged helix' DNA-binding domain"/>
    <property type="match status" value="1"/>
</dbReference>
<evidence type="ECO:0000256" key="3">
    <source>
        <dbReference type="ARBA" id="ARBA00023015"/>
    </source>
</evidence>
<dbReference type="InterPro" id="IPR000835">
    <property type="entry name" value="HTH_MarR-typ"/>
</dbReference>
<dbReference type="GO" id="GO:0005737">
    <property type="term" value="C:cytoplasm"/>
    <property type="evidence" value="ECO:0007669"/>
    <property type="project" value="UniProtKB-SubCell"/>
</dbReference>
<keyword evidence="4 8" id="KW-0238">DNA-binding</keyword>
<dbReference type="GO" id="GO:0006950">
    <property type="term" value="P:response to stress"/>
    <property type="evidence" value="ECO:0007669"/>
    <property type="project" value="TreeGrafter"/>
</dbReference>
<dbReference type="SMART" id="SM00347">
    <property type="entry name" value="HTH_MARR"/>
    <property type="match status" value="1"/>
</dbReference>
<dbReference type="PROSITE" id="PS50995">
    <property type="entry name" value="HTH_MARR_2"/>
    <property type="match status" value="1"/>
</dbReference>
<protein>
    <submittedName>
        <fullName evidence="8">DNA-binding MarR family transcriptional regulator</fullName>
    </submittedName>
</protein>
<evidence type="ECO:0000256" key="5">
    <source>
        <dbReference type="ARBA" id="ARBA00023163"/>
    </source>
</evidence>
<evidence type="ECO:0000313" key="9">
    <source>
        <dbReference type="Proteomes" id="UP000536604"/>
    </source>
</evidence>
<feature type="region of interest" description="Disordered" evidence="6">
    <location>
        <begin position="145"/>
        <end position="170"/>
    </location>
</feature>
<dbReference type="AlphaFoldDB" id="A0A841IN15"/>
<evidence type="ECO:0000259" key="7">
    <source>
        <dbReference type="PROSITE" id="PS50995"/>
    </source>
</evidence>
<keyword evidence="3" id="KW-0805">Transcription regulation</keyword>
<gene>
    <name evidence="8" type="ORF">FHS13_002004</name>
</gene>
<proteinExistence type="predicted"/>
<dbReference type="PANTHER" id="PTHR33164">
    <property type="entry name" value="TRANSCRIPTIONAL REGULATOR, MARR FAMILY"/>
    <property type="match status" value="1"/>
</dbReference>
<dbReference type="GO" id="GO:0003700">
    <property type="term" value="F:DNA-binding transcription factor activity"/>
    <property type="evidence" value="ECO:0007669"/>
    <property type="project" value="InterPro"/>
</dbReference>
<dbReference type="FunFam" id="1.10.10.10:FF:000163">
    <property type="entry name" value="MarR family transcriptional regulator"/>
    <property type="match status" value="1"/>
</dbReference>
<dbReference type="Gene3D" id="1.10.10.10">
    <property type="entry name" value="Winged helix-like DNA-binding domain superfamily/Winged helix DNA-binding domain"/>
    <property type="match status" value="1"/>
</dbReference>
<feature type="domain" description="HTH marR-type" evidence="7">
    <location>
        <begin position="12"/>
        <end position="142"/>
    </location>
</feature>
<dbReference type="EMBL" id="JACHJO010000005">
    <property type="protein sequence ID" value="MBB6120053.1"/>
    <property type="molecule type" value="Genomic_DNA"/>
</dbReference>
<comment type="subcellular location">
    <subcellularLocation>
        <location evidence="1">Cytoplasm</location>
    </subcellularLocation>
</comment>
<sequence>MELREDDPLALERQLCFALYAASRALTGLYREFLGDLGLTYPQYLVMLALWEHGTLTVKGLSRILRLDSGTLSPLLRRLEASGLLTRTRSATDERVVEIAPTRRGADLRERALDLPGRVVRAAGLDPERLADLRQALGELTASVEAAADRRPCTGAHPTTPNPQGSSPEP</sequence>
<evidence type="ECO:0000313" key="8">
    <source>
        <dbReference type="EMBL" id="MBB6120053.1"/>
    </source>
</evidence>
<dbReference type="PANTHER" id="PTHR33164:SF5">
    <property type="entry name" value="ORGANIC HYDROPEROXIDE RESISTANCE TRANSCRIPTIONAL REGULATOR"/>
    <property type="match status" value="1"/>
</dbReference>
<comment type="caution">
    <text evidence="8">The sequence shown here is derived from an EMBL/GenBank/DDBJ whole genome shotgun (WGS) entry which is preliminary data.</text>
</comment>
<dbReference type="RefSeq" id="WP_184290712.1">
    <property type="nucleotide sequence ID" value="NZ_JACHJO010000005.1"/>
</dbReference>
<evidence type="ECO:0000256" key="6">
    <source>
        <dbReference type="SAM" id="MobiDB-lite"/>
    </source>
</evidence>
<keyword evidence="5" id="KW-0804">Transcription</keyword>
<keyword evidence="2" id="KW-0963">Cytoplasm</keyword>
<organism evidence="8 9">
    <name type="scientific">Nocardiopsis algeriensis</name>
    <dbReference type="NCBI Taxonomy" id="1478215"/>
    <lineage>
        <taxon>Bacteria</taxon>
        <taxon>Bacillati</taxon>
        <taxon>Actinomycetota</taxon>
        <taxon>Actinomycetes</taxon>
        <taxon>Streptosporangiales</taxon>
        <taxon>Nocardiopsidaceae</taxon>
        <taxon>Nocardiopsis</taxon>
    </lineage>
</organism>
<dbReference type="Proteomes" id="UP000536604">
    <property type="component" value="Unassembled WGS sequence"/>
</dbReference>
<feature type="compositionally biased region" description="Polar residues" evidence="6">
    <location>
        <begin position="157"/>
        <end position="170"/>
    </location>
</feature>
<evidence type="ECO:0000256" key="4">
    <source>
        <dbReference type="ARBA" id="ARBA00023125"/>
    </source>
</evidence>
<dbReference type="InterPro" id="IPR036388">
    <property type="entry name" value="WH-like_DNA-bd_sf"/>
</dbReference>
<dbReference type="GO" id="GO:0003677">
    <property type="term" value="F:DNA binding"/>
    <property type="evidence" value="ECO:0007669"/>
    <property type="project" value="UniProtKB-KW"/>
</dbReference>
<accession>A0A841IN15</accession>
<dbReference type="Pfam" id="PF01047">
    <property type="entry name" value="MarR"/>
    <property type="match status" value="1"/>
</dbReference>
<keyword evidence="9" id="KW-1185">Reference proteome</keyword>
<name>A0A841IN15_9ACTN</name>
<dbReference type="InterPro" id="IPR039422">
    <property type="entry name" value="MarR/SlyA-like"/>
</dbReference>
<evidence type="ECO:0000256" key="1">
    <source>
        <dbReference type="ARBA" id="ARBA00004496"/>
    </source>
</evidence>
<evidence type="ECO:0000256" key="2">
    <source>
        <dbReference type="ARBA" id="ARBA00022490"/>
    </source>
</evidence>